<organism evidence="2 3">
    <name type="scientific">Amycolatopsis cihanbeyliensis</name>
    <dbReference type="NCBI Taxonomy" id="1128664"/>
    <lineage>
        <taxon>Bacteria</taxon>
        <taxon>Bacillati</taxon>
        <taxon>Actinomycetota</taxon>
        <taxon>Actinomycetes</taxon>
        <taxon>Pseudonocardiales</taxon>
        <taxon>Pseudonocardiaceae</taxon>
        <taxon>Amycolatopsis</taxon>
    </lineage>
</organism>
<proteinExistence type="predicted"/>
<name>A0A542CTL4_AMYCI</name>
<keyword evidence="3" id="KW-1185">Reference proteome</keyword>
<keyword evidence="1" id="KW-0732">Signal</keyword>
<protein>
    <submittedName>
        <fullName evidence="2">Dehydratase</fullName>
    </submittedName>
</protein>
<dbReference type="OrthoDB" id="3820986at2"/>
<feature type="chain" id="PRO_5021755644" evidence="1">
    <location>
        <begin position="28"/>
        <end position="214"/>
    </location>
</feature>
<evidence type="ECO:0000256" key="1">
    <source>
        <dbReference type="SAM" id="SignalP"/>
    </source>
</evidence>
<evidence type="ECO:0000313" key="2">
    <source>
        <dbReference type="EMBL" id="TQI94167.1"/>
    </source>
</evidence>
<reference evidence="2 3" key="1">
    <citation type="submission" date="2019-06" db="EMBL/GenBank/DDBJ databases">
        <title>Sequencing the genomes of 1000 actinobacteria strains.</title>
        <authorList>
            <person name="Klenk H.-P."/>
        </authorList>
    </citation>
    <scope>NUCLEOTIDE SEQUENCE [LARGE SCALE GENOMIC DNA]</scope>
    <source>
        <strain evidence="2 3">DSM 45679</strain>
    </source>
</reference>
<evidence type="ECO:0000313" key="3">
    <source>
        <dbReference type="Proteomes" id="UP000320876"/>
    </source>
</evidence>
<dbReference type="EMBL" id="VFML01000002">
    <property type="protein sequence ID" value="TQI94167.1"/>
    <property type="molecule type" value="Genomic_DNA"/>
</dbReference>
<dbReference type="RefSeq" id="WP_142003428.1">
    <property type="nucleotide sequence ID" value="NZ_VFML01000002.1"/>
</dbReference>
<dbReference type="AlphaFoldDB" id="A0A542CTL4"/>
<sequence length="214" mass="21408">MKATLQRRTARATICAAFALVPIGALATPATAESFDITFDCRADAPIVGPQEVSLSQATEVTAPATVAPGGELEVVVDPAPNTVPAEVSGYAVKEVKDFALEIPIPANSTYVDATLSGGSGIGDTPPVIEVADGVATVSFPGPIAGGAEFELPTVTATLAAGESGTIETRLGGTGYDDPGLTFTAVATVGFIDIEAPTGCFPNPSPALSTTTIS</sequence>
<accession>A0A542CTL4</accession>
<gene>
    <name evidence="2" type="ORF">FB471_6325</name>
</gene>
<comment type="caution">
    <text evidence="2">The sequence shown here is derived from an EMBL/GenBank/DDBJ whole genome shotgun (WGS) entry which is preliminary data.</text>
</comment>
<dbReference type="Proteomes" id="UP000320876">
    <property type="component" value="Unassembled WGS sequence"/>
</dbReference>
<feature type="signal peptide" evidence="1">
    <location>
        <begin position="1"/>
        <end position="27"/>
    </location>
</feature>